<accession>A0A2N6Q5X5</accession>
<reference evidence="1 2" key="1">
    <citation type="submission" date="2017-09" db="EMBL/GenBank/DDBJ databases">
        <title>Bacterial strain isolated from the female urinary microbiota.</title>
        <authorList>
            <person name="Thomas-White K."/>
            <person name="Kumar N."/>
            <person name="Forster S."/>
            <person name="Putonti C."/>
            <person name="Lawley T."/>
            <person name="Wolfe A.J."/>
        </authorList>
    </citation>
    <scope>NUCLEOTIDE SEQUENCE [LARGE SCALE GENOMIC DNA]</scope>
    <source>
        <strain evidence="1 2">UMB0818</strain>
    </source>
</reference>
<dbReference type="EMBL" id="PNGI01000010">
    <property type="protein sequence ID" value="PMC10411.1"/>
    <property type="molecule type" value="Genomic_DNA"/>
</dbReference>
<evidence type="ECO:0000313" key="2">
    <source>
        <dbReference type="Proteomes" id="UP000235661"/>
    </source>
</evidence>
<dbReference type="STRING" id="1122992.GCA_000455445_02474"/>
<organism evidence="1 2">
    <name type="scientific">Hoylesella timonensis</name>
    <dbReference type="NCBI Taxonomy" id="386414"/>
    <lineage>
        <taxon>Bacteria</taxon>
        <taxon>Pseudomonadati</taxon>
        <taxon>Bacteroidota</taxon>
        <taxon>Bacteroidia</taxon>
        <taxon>Bacteroidales</taxon>
        <taxon>Prevotellaceae</taxon>
        <taxon>Hoylesella</taxon>
    </lineage>
</organism>
<proteinExistence type="predicted"/>
<dbReference type="InterPro" id="IPR023346">
    <property type="entry name" value="Lysozyme-like_dom_sf"/>
</dbReference>
<sequence>MMERIKKIALVALTILLFFPVFAFAGQKGNIRTSSSFNWGPVMDAIIHVESRGKANAKSGNSVGVLQITPILVKECNNILKQRRSKKRYKLSDRWSISKSKEMFLLIQSAHNPSNNIEQAIRSWNGGPNYSIRATHQYFRKVMRILSD</sequence>
<dbReference type="SUPFAM" id="SSF53955">
    <property type="entry name" value="Lysozyme-like"/>
    <property type="match status" value="1"/>
</dbReference>
<gene>
    <name evidence="1" type="ORF">CJ232_06225</name>
</gene>
<name>A0A2N6Q5X5_9BACT</name>
<dbReference type="Proteomes" id="UP000235661">
    <property type="component" value="Unassembled WGS sequence"/>
</dbReference>
<protein>
    <submittedName>
        <fullName evidence="1">Transglycosylase</fullName>
    </submittedName>
</protein>
<dbReference type="AlphaFoldDB" id="A0A2N6Q5X5"/>
<dbReference type="Gene3D" id="1.10.530.10">
    <property type="match status" value="1"/>
</dbReference>
<comment type="caution">
    <text evidence="1">The sequence shown here is derived from an EMBL/GenBank/DDBJ whole genome shotgun (WGS) entry which is preliminary data.</text>
</comment>
<evidence type="ECO:0000313" key="1">
    <source>
        <dbReference type="EMBL" id="PMC10411.1"/>
    </source>
</evidence>